<dbReference type="Proteomes" id="UP001530315">
    <property type="component" value="Unassembled WGS sequence"/>
</dbReference>
<organism evidence="2 3">
    <name type="scientific">Stephanodiscus triporus</name>
    <dbReference type="NCBI Taxonomy" id="2934178"/>
    <lineage>
        <taxon>Eukaryota</taxon>
        <taxon>Sar</taxon>
        <taxon>Stramenopiles</taxon>
        <taxon>Ochrophyta</taxon>
        <taxon>Bacillariophyta</taxon>
        <taxon>Coscinodiscophyceae</taxon>
        <taxon>Thalassiosirophycidae</taxon>
        <taxon>Stephanodiscales</taxon>
        <taxon>Stephanodiscaceae</taxon>
        <taxon>Stephanodiscus</taxon>
    </lineage>
</organism>
<proteinExistence type="predicted"/>
<evidence type="ECO:0000313" key="3">
    <source>
        <dbReference type="Proteomes" id="UP001530315"/>
    </source>
</evidence>
<keyword evidence="3" id="KW-1185">Reference proteome</keyword>
<evidence type="ECO:0000256" key="1">
    <source>
        <dbReference type="SAM" id="MobiDB-lite"/>
    </source>
</evidence>
<reference evidence="2 3" key="1">
    <citation type="submission" date="2024-10" db="EMBL/GenBank/DDBJ databases">
        <title>Updated reference genomes for cyclostephanoid diatoms.</title>
        <authorList>
            <person name="Roberts W.R."/>
            <person name="Alverson A.J."/>
        </authorList>
    </citation>
    <scope>NUCLEOTIDE SEQUENCE [LARGE SCALE GENOMIC DNA]</scope>
    <source>
        <strain evidence="2 3">AJA276-08</strain>
    </source>
</reference>
<gene>
    <name evidence="2" type="ORF">ACHAW5_008179</name>
</gene>
<accession>A0ABD3NKA0</accession>
<comment type="caution">
    <text evidence="2">The sequence shown here is derived from an EMBL/GenBank/DDBJ whole genome shotgun (WGS) entry which is preliminary data.</text>
</comment>
<name>A0ABD3NKA0_9STRA</name>
<evidence type="ECO:0000313" key="2">
    <source>
        <dbReference type="EMBL" id="KAL3773745.1"/>
    </source>
</evidence>
<protein>
    <submittedName>
        <fullName evidence="2">Uncharacterized protein</fullName>
    </submittedName>
</protein>
<sequence>MSFTRYLTLEEFTSSTSPLPSILLPRSQALQLVELCELAEMMPSANVSNFGRNQQNDDNGERSNNNDGGVGSHIPYALVTQMALLLYLGEYTHVRHLWRRQRSGRLTEGIRNEHNYANSNDYAQLELLWKAAKYCCLWSTGGIYSLTSSSSSDSFIDLVSFPSSSDNGVMMQVESNNAESAIGSEEEDGEGVSSGTPALPFSTIALRALQSCGSQKMQPLSTYSAELLVVFRSRVNRGLHSFFDKLDCGEFCLRMNLESPGAEEEGRDELWNAYGWKEEGGYLVSVVDDAMMDDNVCDGEEQEGGTLGKEGCRVEKLADIIMFLESKLNA</sequence>
<feature type="region of interest" description="Disordered" evidence="1">
    <location>
        <begin position="47"/>
        <end position="67"/>
    </location>
</feature>
<dbReference type="AlphaFoldDB" id="A0ABD3NKA0"/>
<dbReference type="EMBL" id="JALLAZ020001509">
    <property type="protein sequence ID" value="KAL3773745.1"/>
    <property type="molecule type" value="Genomic_DNA"/>
</dbReference>